<comment type="pathway">
    <text evidence="1">Carbohydrate biosynthesis; dTDP-L-rhamnose biosynthesis.</text>
</comment>
<dbReference type="InterPro" id="IPR036291">
    <property type="entry name" value="NAD(P)-bd_dom_sf"/>
</dbReference>
<comment type="function">
    <text evidence="1">Catalyzes the reduction of dTDP-6-deoxy-L-lyxo-4-hexulose to yield dTDP-L-rhamnose.</text>
</comment>
<dbReference type="PANTHER" id="PTHR10491">
    <property type="entry name" value="DTDP-4-DEHYDRORHAMNOSE REDUCTASE"/>
    <property type="match status" value="1"/>
</dbReference>
<comment type="caution">
    <text evidence="3">The sequence shown here is derived from an EMBL/GenBank/DDBJ whole genome shotgun (WGS) entry which is preliminary data.</text>
</comment>
<dbReference type="Proteomes" id="UP000284465">
    <property type="component" value="Unassembled WGS sequence"/>
</dbReference>
<dbReference type="AlphaFoldDB" id="A0A3R6A562"/>
<protein>
    <recommendedName>
        <fullName evidence="1">dTDP-4-dehydrorhamnose reductase</fullName>
        <ecNumber evidence="1">1.1.1.133</ecNumber>
    </recommendedName>
</protein>
<organism evidence="3 4">
    <name type="scientific">Roseburia intestinalis</name>
    <dbReference type="NCBI Taxonomy" id="166486"/>
    <lineage>
        <taxon>Bacteria</taxon>
        <taxon>Bacillati</taxon>
        <taxon>Bacillota</taxon>
        <taxon>Clostridia</taxon>
        <taxon>Lachnospirales</taxon>
        <taxon>Lachnospiraceae</taxon>
        <taxon>Roseburia</taxon>
    </lineage>
</organism>
<evidence type="ECO:0000313" key="4">
    <source>
        <dbReference type="Proteomes" id="UP000284465"/>
    </source>
</evidence>
<sequence length="303" mass="33480">MKKVLILGANSYIGNSFQKYIGENYNDQYEVHKVSLRGEAWKEDDWSGYDSILNVTGKAHADIGILTEEQKQEYYAVNCDLACEAAQKAVKDGVGQYIYLSSVIVYGDSSNGGGAIHITKDTKPAPSNFYGDSKWQAEQKLQVLFEELKEDDGKNNTALAIVRPPMIYGKNSKGNFKMLVKLADKVPVFPNVKNERSMIYVENLAEFLCLLVESQKSGVFLPQNASCVTTAQMVAAIATAKGKNVHLCNWMNPFVALAKKMPGKIGGMAGKAFGSMVIDQELSREKIDGYQRFGLKESVERCV</sequence>
<feature type="domain" description="NAD-dependent epimerase/dehydratase" evidence="2">
    <location>
        <begin position="4"/>
        <end position="217"/>
    </location>
</feature>
<evidence type="ECO:0000256" key="1">
    <source>
        <dbReference type="RuleBase" id="RU364082"/>
    </source>
</evidence>
<dbReference type="RefSeq" id="WP_118591028.1">
    <property type="nucleotide sequence ID" value="NZ_JBLYGU010000015.1"/>
</dbReference>
<reference evidence="3 4" key="1">
    <citation type="submission" date="2018-08" db="EMBL/GenBank/DDBJ databases">
        <title>A genome reference for cultivated species of the human gut microbiota.</title>
        <authorList>
            <person name="Zou Y."/>
            <person name="Xue W."/>
            <person name="Luo G."/>
        </authorList>
    </citation>
    <scope>NUCLEOTIDE SEQUENCE [LARGE SCALE GENOMIC DNA]</scope>
    <source>
        <strain evidence="3 4">AM43-11</strain>
    </source>
</reference>
<dbReference type="Pfam" id="PF01370">
    <property type="entry name" value="Epimerase"/>
    <property type="match status" value="1"/>
</dbReference>
<keyword evidence="1" id="KW-0560">Oxidoreductase</keyword>
<dbReference type="EC" id="1.1.1.133" evidence="1"/>
<dbReference type="EMBL" id="QSFP01000007">
    <property type="protein sequence ID" value="RHA67631.1"/>
    <property type="molecule type" value="Genomic_DNA"/>
</dbReference>
<dbReference type="GO" id="GO:0008831">
    <property type="term" value="F:dTDP-4-dehydrorhamnose reductase activity"/>
    <property type="evidence" value="ECO:0007669"/>
    <property type="project" value="UniProtKB-EC"/>
</dbReference>
<dbReference type="InterPro" id="IPR005913">
    <property type="entry name" value="dTDP_dehydrorham_reduct"/>
</dbReference>
<proteinExistence type="inferred from homology"/>
<evidence type="ECO:0000313" key="3">
    <source>
        <dbReference type="EMBL" id="RHA67631.1"/>
    </source>
</evidence>
<name>A0A3R6A562_9FIRM</name>
<accession>A0A3R6A562</accession>
<dbReference type="SUPFAM" id="SSF51735">
    <property type="entry name" value="NAD(P)-binding Rossmann-fold domains"/>
    <property type="match status" value="1"/>
</dbReference>
<dbReference type="InterPro" id="IPR001509">
    <property type="entry name" value="Epimerase_deHydtase"/>
</dbReference>
<evidence type="ECO:0000259" key="2">
    <source>
        <dbReference type="Pfam" id="PF01370"/>
    </source>
</evidence>
<gene>
    <name evidence="3" type="ORF">DW927_07855</name>
</gene>
<dbReference type="Gene3D" id="3.40.50.720">
    <property type="entry name" value="NAD(P)-binding Rossmann-like Domain"/>
    <property type="match status" value="1"/>
</dbReference>
<keyword evidence="1" id="KW-0521">NADP</keyword>
<dbReference type="PANTHER" id="PTHR10491:SF4">
    <property type="entry name" value="METHIONINE ADENOSYLTRANSFERASE 2 SUBUNIT BETA"/>
    <property type="match status" value="1"/>
</dbReference>
<comment type="similarity">
    <text evidence="1">Belongs to the dTDP-4-dehydrorhamnose reductase family.</text>
</comment>